<sequence>MPQSSCNTFELQEHNINLNIQIGIAGNTDRREGNYTNHQVKLSRSESSPQTSGVDVDDNLQAETLLLPVRNHEAGQAEFIDVLKEWLRLAELGCSKLQELCQKYRLRWLEENYRATVLEEYAPPGIDTCSPHQITWETPSPIQSDDKDA</sequence>
<feature type="region of interest" description="Disordered" evidence="1">
    <location>
        <begin position="130"/>
        <end position="149"/>
    </location>
</feature>
<organism evidence="2 3">
    <name type="scientific">Suillus fuscotomentosus</name>
    <dbReference type="NCBI Taxonomy" id="1912939"/>
    <lineage>
        <taxon>Eukaryota</taxon>
        <taxon>Fungi</taxon>
        <taxon>Dikarya</taxon>
        <taxon>Basidiomycota</taxon>
        <taxon>Agaricomycotina</taxon>
        <taxon>Agaricomycetes</taxon>
        <taxon>Agaricomycetidae</taxon>
        <taxon>Boletales</taxon>
        <taxon>Suillineae</taxon>
        <taxon>Suillaceae</taxon>
        <taxon>Suillus</taxon>
    </lineage>
</organism>
<protein>
    <submittedName>
        <fullName evidence="2">Uncharacterized protein</fullName>
    </submittedName>
</protein>
<evidence type="ECO:0000313" key="3">
    <source>
        <dbReference type="Proteomes" id="UP001195769"/>
    </source>
</evidence>
<dbReference type="RefSeq" id="XP_041218544.1">
    <property type="nucleotide sequence ID" value="XM_041377736.1"/>
</dbReference>
<evidence type="ECO:0000313" key="2">
    <source>
        <dbReference type="EMBL" id="KAG1892968.1"/>
    </source>
</evidence>
<keyword evidence="3" id="KW-1185">Reference proteome</keyword>
<dbReference type="GeneID" id="64672034"/>
<gene>
    <name evidence="2" type="ORF">F5891DRAFT_986292</name>
</gene>
<dbReference type="EMBL" id="JABBWK010000112">
    <property type="protein sequence ID" value="KAG1892968.1"/>
    <property type="molecule type" value="Genomic_DNA"/>
</dbReference>
<dbReference type="AlphaFoldDB" id="A0AAD4DU95"/>
<reference evidence="2" key="1">
    <citation type="journal article" date="2020" name="New Phytol.">
        <title>Comparative genomics reveals dynamic genome evolution in host specialist ectomycorrhizal fungi.</title>
        <authorList>
            <person name="Lofgren L.A."/>
            <person name="Nguyen N.H."/>
            <person name="Vilgalys R."/>
            <person name="Ruytinx J."/>
            <person name="Liao H.L."/>
            <person name="Branco S."/>
            <person name="Kuo A."/>
            <person name="LaButti K."/>
            <person name="Lipzen A."/>
            <person name="Andreopoulos W."/>
            <person name="Pangilinan J."/>
            <person name="Riley R."/>
            <person name="Hundley H."/>
            <person name="Na H."/>
            <person name="Barry K."/>
            <person name="Grigoriev I.V."/>
            <person name="Stajich J.E."/>
            <person name="Kennedy P.G."/>
        </authorList>
    </citation>
    <scope>NUCLEOTIDE SEQUENCE</scope>
    <source>
        <strain evidence="2">FC203</strain>
    </source>
</reference>
<proteinExistence type="predicted"/>
<name>A0AAD4DU95_9AGAM</name>
<dbReference type="Proteomes" id="UP001195769">
    <property type="component" value="Unassembled WGS sequence"/>
</dbReference>
<evidence type="ECO:0000256" key="1">
    <source>
        <dbReference type="SAM" id="MobiDB-lite"/>
    </source>
</evidence>
<accession>A0AAD4DU95</accession>
<comment type="caution">
    <text evidence="2">The sequence shown here is derived from an EMBL/GenBank/DDBJ whole genome shotgun (WGS) entry which is preliminary data.</text>
</comment>
<feature type="compositionally biased region" description="Polar residues" evidence="1">
    <location>
        <begin position="130"/>
        <end position="143"/>
    </location>
</feature>